<dbReference type="InterPro" id="IPR014770">
    <property type="entry name" value="Munc13_1"/>
</dbReference>
<dbReference type="PROSITE" id="PS50004">
    <property type="entry name" value="C2"/>
    <property type="match status" value="2"/>
</dbReference>
<evidence type="ECO:0000259" key="8">
    <source>
        <dbReference type="PROSITE" id="PS50004"/>
    </source>
</evidence>
<evidence type="ECO:0000256" key="1">
    <source>
        <dbReference type="ARBA" id="ARBA00004496"/>
    </source>
</evidence>
<dbReference type="OMA" id="WLAEAMN"/>
<dbReference type="EMBL" id="JPKZ01001394">
    <property type="protein sequence ID" value="KHN82240.1"/>
    <property type="molecule type" value="Genomic_DNA"/>
</dbReference>
<dbReference type="Pfam" id="PF00168">
    <property type="entry name" value="C2"/>
    <property type="match status" value="2"/>
</dbReference>
<evidence type="ECO:0000259" key="9">
    <source>
        <dbReference type="PROSITE" id="PS51258"/>
    </source>
</evidence>
<feature type="region of interest" description="Disordered" evidence="7">
    <location>
        <begin position="143"/>
        <end position="188"/>
    </location>
</feature>
<proteinExistence type="inferred from homology"/>
<dbReference type="SMART" id="SM00239">
    <property type="entry name" value="C2"/>
    <property type="match status" value="2"/>
</dbReference>
<dbReference type="OrthoDB" id="7976202at2759"/>
<dbReference type="GO" id="GO:0005770">
    <property type="term" value="C:late endosome"/>
    <property type="evidence" value="ECO:0007669"/>
    <property type="project" value="UniProtKB-SubCell"/>
</dbReference>
<gene>
    <name evidence="11" type="primary">Unc13d</name>
    <name evidence="11" type="ORF">Tcan_08982</name>
</gene>
<dbReference type="InterPro" id="IPR052095">
    <property type="entry name" value="UNC-13_domain"/>
</dbReference>
<name>A0A0B2VMJ9_TOXCA</name>
<feature type="domain" description="C2" evidence="8">
    <location>
        <begin position="1049"/>
        <end position="1172"/>
    </location>
</feature>
<dbReference type="AlphaFoldDB" id="A0A0B2VMJ9"/>
<dbReference type="InterPro" id="IPR000008">
    <property type="entry name" value="C2_dom"/>
</dbReference>
<feature type="domain" description="C2" evidence="8">
    <location>
        <begin position="95"/>
        <end position="297"/>
    </location>
</feature>
<dbReference type="Proteomes" id="UP000031036">
    <property type="component" value="Unassembled WGS sequence"/>
</dbReference>
<comment type="caution">
    <text evidence="11">The sequence shown here is derived from an EMBL/GenBank/DDBJ whole genome shotgun (WGS) entry which is preliminary data.</text>
</comment>
<evidence type="ECO:0000313" key="11">
    <source>
        <dbReference type="EMBL" id="KHN82240.1"/>
    </source>
</evidence>
<comment type="subcellular location">
    <subcellularLocation>
        <location evidence="1">Cytoplasm</location>
    </subcellularLocation>
    <subcellularLocation>
        <location evidence="2">Late endosome</location>
    </subcellularLocation>
</comment>
<dbReference type="InterPro" id="IPR035892">
    <property type="entry name" value="C2_domain_sf"/>
</dbReference>
<dbReference type="InterPro" id="IPR014772">
    <property type="entry name" value="Munc13_dom-2"/>
</dbReference>
<dbReference type="Gene3D" id="2.60.40.150">
    <property type="entry name" value="C2 domain"/>
    <property type="match status" value="2"/>
</dbReference>
<evidence type="ECO:0000256" key="6">
    <source>
        <dbReference type="ARBA" id="ARBA00022753"/>
    </source>
</evidence>
<evidence type="ECO:0000259" key="10">
    <source>
        <dbReference type="PROSITE" id="PS51259"/>
    </source>
</evidence>
<dbReference type="PANTHER" id="PTHR45999:SF9">
    <property type="entry name" value="BAI1-ASSOCIATED PROTEIN 3"/>
    <property type="match status" value="1"/>
</dbReference>
<dbReference type="Gene3D" id="1.10.357.50">
    <property type="match status" value="1"/>
</dbReference>
<dbReference type="CDD" id="cd08676">
    <property type="entry name" value="C2A_Munc13-like"/>
    <property type="match status" value="1"/>
</dbReference>
<dbReference type="STRING" id="6265.A0A0B2VMJ9"/>
<evidence type="ECO:0000313" key="12">
    <source>
        <dbReference type="Proteomes" id="UP000031036"/>
    </source>
</evidence>
<accession>A0A0B2VMJ9</accession>
<dbReference type="GO" id="GO:0099503">
    <property type="term" value="C:secretory vesicle"/>
    <property type="evidence" value="ECO:0007669"/>
    <property type="project" value="TreeGrafter"/>
</dbReference>
<reference evidence="11 12" key="1">
    <citation type="submission" date="2014-11" db="EMBL/GenBank/DDBJ databases">
        <title>Genetic blueprint of the zoonotic pathogen Toxocara canis.</title>
        <authorList>
            <person name="Zhu X.-Q."/>
            <person name="Korhonen P.K."/>
            <person name="Cai H."/>
            <person name="Young N.D."/>
            <person name="Nejsum P."/>
            <person name="von Samson-Himmelstjerna G."/>
            <person name="Boag P.R."/>
            <person name="Tan P."/>
            <person name="Li Q."/>
            <person name="Min J."/>
            <person name="Yang Y."/>
            <person name="Wang X."/>
            <person name="Fang X."/>
            <person name="Hall R.S."/>
            <person name="Hofmann A."/>
            <person name="Sternberg P.W."/>
            <person name="Jex A.R."/>
            <person name="Gasser R.B."/>
        </authorList>
    </citation>
    <scope>NUCLEOTIDE SEQUENCE [LARGE SCALE GENOMIC DNA]</scope>
    <source>
        <strain evidence="11">PN_DK_2014</strain>
    </source>
</reference>
<keyword evidence="5" id="KW-0963">Cytoplasm</keyword>
<organism evidence="11 12">
    <name type="scientific">Toxocara canis</name>
    <name type="common">Canine roundworm</name>
    <dbReference type="NCBI Taxonomy" id="6265"/>
    <lineage>
        <taxon>Eukaryota</taxon>
        <taxon>Metazoa</taxon>
        <taxon>Ecdysozoa</taxon>
        <taxon>Nematoda</taxon>
        <taxon>Chromadorea</taxon>
        <taxon>Rhabditida</taxon>
        <taxon>Spirurina</taxon>
        <taxon>Ascaridomorpha</taxon>
        <taxon>Ascaridoidea</taxon>
        <taxon>Toxocaridae</taxon>
        <taxon>Toxocara</taxon>
    </lineage>
</organism>
<evidence type="ECO:0000256" key="2">
    <source>
        <dbReference type="ARBA" id="ARBA00004603"/>
    </source>
</evidence>
<dbReference type="PROSITE" id="PS51259">
    <property type="entry name" value="MHD2"/>
    <property type="match status" value="1"/>
</dbReference>
<dbReference type="PROSITE" id="PS51258">
    <property type="entry name" value="MHD1"/>
    <property type="match status" value="1"/>
</dbReference>
<keyword evidence="6" id="KW-0967">Endosome</keyword>
<comment type="similarity">
    <text evidence="3">Belongs to the unc-13 family.</text>
</comment>
<dbReference type="SUPFAM" id="SSF49562">
    <property type="entry name" value="C2 domain (Calcium/lipid-binding domain, CaLB)"/>
    <property type="match status" value="2"/>
</dbReference>
<sequence>MKPNSKVHKKVQASDGNFFEQFATGHTTTHAPTKENEGCDAKVFIRNLSINGDEKLLEDLYIEALYTIVHKVGRSSGFPDEKLTEYVQQSFRVDDDRHKRLLSRANEEKPPVVLLNVLLLEARDLIAKDVNGFSDPFSMMGVIPGKMRNSRSPDGSPKTEKSGTESESAGNEEDGDISPMSPHPVEKQKQLGGVLQRFGGSFQRRIGSSKKNKKDMDSKQIPAKLIKASSVQRKTLNPKWNEKFQFVIDDVATDRFHMDIWDHDDEEQSVMDAVTSLNHISGLKGLGRYFKEVTQSARADSQDCVDDFLGCITLRIMDIPSVGIEDWFTLEKRSERSEVSGQVKLKLWLSTKEERNELDEDDLVDVKQHIDLIRQFALHEISQSGAPVSAFQGELPEAAITILHQHAVQGDLTELHQALCSWLAYSSMLNIGISYSFLFDVLSDLISKWVPLVLDKDDENLLGDSFTSFDQHCRIAITDHRTRFPTNRREALDSIANLLRCMKLMRESSLYEKCVPLQRSFDATLSAQIEMSAEAYFKKAMESATHDDPCMELSSLLHSVNLACAKFSSYDPIFKAFAGIDYASISYYQFDRMLEEYLCSELMSENATDLKSSLVEASKRDDDNGRSLITLIKIHFALLEFRSYRAPKPMNDEESDEWGFIFDRAIGKWVDLVRVRAFARVDLSCQLDAALIPTTQFTKPYRLAEGPASGNDEESDEWGFIFDRAIGKWVDLVRVRAFARVDLSCQLDAAIQSSNDIKHSSSYVDICHMIEQIIATWERMRISDVRLRVDLTEKVVQSICKIAEYYVDKILAQLASDGFCGDLQVFIPGALLSLFCAAINNAEQVRRSLLFHDKLHLDEIAIVYQRVTQCEPKWKTEVEKEVDDCDKYISEQIDATTDRLTRRLSSQLKKHVFHLAWSPTACAVENAIKPLTDVLDAELSSVHRTLLHKNFVRVMLSQLNTLIPLLQECVDENPGLEPVFYQRLYDGCSILTDFFHADAKGISMETFENLPAYQKLMSTLSLNQTSTVQLIEQYYKDLLKEQSDVSECKYGILNVRAYYNTNSQTLVIDVIGAKQVIPLDSNGLSDPFVITELVPRMRYPSQPLARTRVVSKSLNPIFDETFEFHIPNKIPAVAMVHFIVMDHDFLRSNDFAGEAFLDLAEVPGIGTTAGSALRQFNLILIHPSKKEKASTAVLSSRKDDKDAQDFVRSLNAVY</sequence>
<protein>
    <submittedName>
        <fullName evidence="11">Protein unc-13-like protein D</fullName>
    </submittedName>
</protein>
<evidence type="ECO:0000256" key="7">
    <source>
        <dbReference type="SAM" id="MobiDB-lite"/>
    </source>
</evidence>
<feature type="domain" description="MHD1" evidence="9">
    <location>
        <begin position="685"/>
        <end position="810"/>
    </location>
</feature>
<evidence type="ECO:0000256" key="4">
    <source>
        <dbReference type="ARBA" id="ARBA00022483"/>
    </source>
</evidence>
<keyword evidence="4" id="KW-0268">Exocytosis</keyword>
<evidence type="ECO:0000256" key="3">
    <source>
        <dbReference type="ARBA" id="ARBA00005823"/>
    </source>
</evidence>
<feature type="domain" description="MHD2" evidence="10">
    <location>
        <begin position="925"/>
        <end position="1034"/>
    </location>
</feature>
<dbReference type="CDD" id="cd04009">
    <property type="entry name" value="C2B_Munc13-like"/>
    <property type="match status" value="1"/>
</dbReference>
<evidence type="ECO:0000256" key="5">
    <source>
        <dbReference type="ARBA" id="ARBA00022490"/>
    </source>
</evidence>
<dbReference type="PANTHER" id="PTHR45999">
    <property type="entry name" value="UNC-13-4A, ISOFORM B"/>
    <property type="match status" value="1"/>
</dbReference>
<keyword evidence="12" id="KW-1185">Reference proteome</keyword>
<dbReference type="GO" id="GO:0006887">
    <property type="term" value="P:exocytosis"/>
    <property type="evidence" value="ECO:0007669"/>
    <property type="project" value="UniProtKB-KW"/>
</dbReference>